<evidence type="ECO:0000313" key="2">
    <source>
        <dbReference type="Proteomes" id="UP000248882"/>
    </source>
</evidence>
<keyword evidence="2" id="KW-1185">Reference proteome</keyword>
<gene>
    <name evidence="1" type="ORF">LV85_00086</name>
</gene>
<reference evidence="1 2" key="1">
    <citation type="submission" date="2018-06" db="EMBL/GenBank/DDBJ databases">
        <title>Genomic Encyclopedia of Archaeal and Bacterial Type Strains, Phase II (KMG-II): from individual species to whole genera.</title>
        <authorList>
            <person name="Goeker M."/>
        </authorList>
    </citation>
    <scope>NUCLEOTIDE SEQUENCE [LARGE SCALE GENOMIC DNA]</scope>
    <source>
        <strain evidence="1 2">DSM 19830</strain>
    </source>
</reference>
<name>A0A2W7RBK5_9BACT</name>
<dbReference type="Proteomes" id="UP000248882">
    <property type="component" value="Unassembled WGS sequence"/>
</dbReference>
<proteinExistence type="predicted"/>
<evidence type="ECO:0000313" key="1">
    <source>
        <dbReference type="EMBL" id="PZX57904.1"/>
    </source>
</evidence>
<protein>
    <submittedName>
        <fullName evidence="1">Uncharacterized protein</fullName>
    </submittedName>
</protein>
<comment type="caution">
    <text evidence="1">The sequence shown here is derived from an EMBL/GenBank/DDBJ whole genome shotgun (WGS) entry which is preliminary data.</text>
</comment>
<sequence length="52" mass="6202">MRLFTNETVEKYAAKFTKPAYIKDIKDKLQFLETDLIKKKLKLLDILSKLEK</sequence>
<organism evidence="1 2">
    <name type="scientific">Algoriphagus chordae</name>
    <dbReference type="NCBI Taxonomy" id="237019"/>
    <lineage>
        <taxon>Bacteria</taxon>
        <taxon>Pseudomonadati</taxon>
        <taxon>Bacteroidota</taxon>
        <taxon>Cytophagia</taxon>
        <taxon>Cytophagales</taxon>
        <taxon>Cyclobacteriaceae</taxon>
        <taxon>Algoriphagus</taxon>
    </lineage>
</organism>
<dbReference type="EMBL" id="QKZT01000001">
    <property type="protein sequence ID" value="PZX57904.1"/>
    <property type="molecule type" value="Genomic_DNA"/>
</dbReference>
<accession>A0A2W7RBK5</accession>
<dbReference type="AlphaFoldDB" id="A0A2W7RBK5"/>